<dbReference type="EMBL" id="SNRW01000749">
    <property type="protein sequence ID" value="KAA6399459.1"/>
    <property type="molecule type" value="Genomic_DNA"/>
</dbReference>
<proteinExistence type="predicted"/>
<evidence type="ECO:0000313" key="3">
    <source>
        <dbReference type="Proteomes" id="UP000324800"/>
    </source>
</evidence>
<evidence type="ECO:0000259" key="1">
    <source>
        <dbReference type="Pfam" id="PF11618"/>
    </source>
</evidence>
<sequence>MQIRGQDQDMNQQSLVVPIYAGILPEERQKMEIKFLQEKVRDAEYFEEENQIIHRQYLAATQELKQIHEKVAQMEQDSLVIQAHKAADNVDLIELLDSIIEIENNDQNQQQQQQNNRQKKRNLLAVALEIVKKWIEFRKTKERNDMEGNNYELTELINLIDGNSKNVRKNAAYQRIKLHNYKMKLKESKKRIKPNFRIKIKNFLTDNNILMKKRKRMRRQFSSLICTFVGVDFFLFDTQHTSQTNTLQPNYLTAFRFQCESSPYFLHYLLHHPAEVDFCCLDDEKVKYIGKGYIDLSSLVHSYRTIRQKILIKSFNCNEERDNEQDETICSLDIEAESLLPFAVTTDNFNLHSIKAKDTSCPACRK</sequence>
<dbReference type="InterPro" id="IPR021656">
    <property type="entry name" value="C2-C2_1"/>
</dbReference>
<protein>
    <recommendedName>
        <fullName evidence="1">RPGR-interacting protein 1 first C2 domain-containing protein</fullName>
    </recommendedName>
</protein>
<dbReference type="Gene3D" id="2.60.40.150">
    <property type="entry name" value="C2 domain"/>
    <property type="match status" value="1"/>
</dbReference>
<organism evidence="2 3">
    <name type="scientific">Streblomastix strix</name>
    <dbReference type="NCBI Taxonomy" id="222440"/>
    <lineage>
        <taxon>Eukaryota</taxon>
        <taxon>Metamonada</taxon>
        <taxon>Preaxostyla</taxon>
        <taxon>Oxymonadida</taxon>
        <taxon>Streblomastigidae</taxon>
        <taxon>Streblomastix</taxon>
    </lineage>
</organism>
<reference evidence="2 3" key="1">
    <citation type="submission" date="2019-03" db="EMBL/GenBank/DDBJ databases">
        <title>Single cell metagenomics reveals metabolic interactions within the superorganism composed of flagellate Streblomastix strix and complex community of Bacteroidetes bacteria on its surface.</title>
        <authorList>
            <person name="Treitli S.C."/>
            <person name="Kolisko M."/>
            <person name="Husnik F."/>
            <person name="Keeling P."/>
            <person name="Hampl V."/>
        </authorList>
    </citation>
    <scope>NUCLEOTIDE SEQUENCE [LARGE SCALE GENOMIC DNA]</scope>
    <source>
        <strain evidence="2">ST1C</strain>
    </source>
</reference>
<evidence type="ECO:0000313" key="2">
    <source>
        <dbReference type="EMBL" id="KAA6399459.1"/>
    </source>
</evidence>
<comment type="caution">
    <text evidence="2">The sequence shown here is derived from an EMBL/GenBank/DDBJ whole genome shotgun (WGS) entry which is preliminary data.</text>
</comment>
<dbReference type="Pfam" id="PF11618">
    <property type="entry name" value="C2-C2_1"/>
    <property type="match status" value="1"/>
</dbReference>
<dbReference type="AlphaFoldDB" id="A0A5J4WZ19"/>
<dbReference type="InterPro" id="IPR035892">
    <property type="entry name" value="C2_domain_sf"/>
</dbReference>
<gene>
    <name evidence="2" type="ORF">EZS28_005018</name>
</gene>
<accession>A0A5J4WZ19</accession>
<feature type="domain" description="RPGR-interacting protein 1 first C2" evidence="1">
    <location>
        <begin position="196"/>
        <end position="315"/>
    </location>
</feature>
<name>A0A5J4WZ19_9EUKA</name>
<dbReference type="SUPFAM" id="SSF49562">
    <property type="entry name" value="C2 domain (Calcium/lipid-binding domain, CaLB)"/>
    <property type="match status" value="1"/>
</dbReference>
<dbReference type="Proteomes" id="UP000324800">
    <property type="component" value="Unassembled WGS sequence"/>
</dbReference>